<organism evidence="1 2">
    <name type="scientific">Aspergillus heteromorphus CBS 117.55</name>
    <dbReference type="NCBI Taxonomy" id="1448321"/>
    <lineage>
        <taxon>Eukaryota</taxon>
        <taxon>Fungi</taxon>
        <taxon>Dikarya</taxon>
        <taxon>Ascomycota</taxon>
        <taxon>Pezizomycotina</taxon>
        <taxon>Eurotiomycetes</taxon>
        <taxon>Eurotiomycetidae</taxon>
        <taxon>Eurotiales</taxon>
        <taxon>Aspergillaceae</taxon>
        <taxon>Aspergillus</taxon>
        <taxon>Aspergillus subgen. Circumdati</taxon>
    </lineage>
</organism>
<dbReference type="GeneID" id="37060373"/>
<dbReference type="Proteomes" id="UP000247233">
    <property type="component" value="Unassembled WGS sequence"/>
</dbReference>
<comment type="caution">
    <text evidence="1">The sequence shown here is derived from an EMBL/GenBank/DDBJ whole genome shotgun (WGS) entry which is preliminary data.</text>
</comment>
<dbReference type="AlphaFoldDB" id="A0A317VA69"/>
<evidence type="ECO:0000313" key="1">
    <source>
        <dbReference type="EMBL" id="PWY70239.1"/>
    </source>
</evidence>
<keyword evidence="2" id="KW-1185">Reference proteome</keyword>
<dbReference type="VEuPathDB" id="FungiDB:BO70DRAFT_143173"/>
<protein>
    <submittedName>
        <fullName evidence="1">Uncharacterized protein</fullName>
    </submittedName>
</protein>
<sequence>MCDGGVSIITSLQYLVYLCTPTTTTTTTTTTTIQRIYIQPCSVPPSVVLPASSSSVICSPCQSVPTAIGSMISKWPRESET</sequence>
<reference evidence="1 2" key="1">
    <citation type="submission" date="2016-12" db="EMBL/GenBank/DDBJ databases">
        <title>The genomes of Aspergillus section Nigri reveals drivers in fungal speciation.</title>
        <authorList>
            <consortium name="DOE Joint Genome Institute"/>
            <person name="Vesth T.C."/>
            <person name="Nybo J."/>
            <person name="Theobald S."/>
            <person name="Brandl J."/>
            <person name="Frisvad J.C."/>
            <person name="Nielsen K.F."/>
            <person name="Lyhne E.K."/>
            <person name="Kogle M.E."/>
            <person name="Kuo A."/>
            <person name="Riley R."/>
            <person name="Clum A."/>
            <person name="Nolan M."/>
            <person name="Lipzen A."/>
            <person name="Salamov A."/>
            <person name="Henrissat B."/>
            <person name="Wiebenga A."/>
            <person name="De Vries R.P."/>
            <person name="Grigoriev I.V."/>
            <person name="Mortensen U.H."/>
            <person name="Andersen M.R."/>
            <person name="Baker S.E."/>
        </authorList>
    </citation>
    <scope>NUCLEOTIDE SEQUENCE [LARGE SCALE GENOMIC DNA]</scope>
    <source>
        <strain evidence="1 2">CBS 117.55</strain>
    </source>
</reference>
<proteinExistence type="predicted"/>
<gene>
    <name evidence="1" type="ORF">BO70DRAFT_143173</name>
</gene>
<evidence type="ECO:0000313" key="2">
    <source>
        <dbReference type="Proteomes" id="UP000247233"/>
    </source>
</evidence>
<dbReference type="RefSeq" id="XP_025395839.1">
    <property type="nucleotide sequence ID" value="XM_025538136.1"/>
</dbReference>
<accession>A0A317VA69</accession>
<name>A0A317VA69_9EURO</name>
<dbReference type="EMBL" id="MSFL01000031">
    <property type="protein sequence ID" value="PWY70239.1"/>
    <property type="molecule type" value="Genomic_DNA"/>
</dbReference>